<dbReference type="EMBL" id="JAMXQS010000004">
    <property type="protein sequence ID" value="MCO6050063.1"/>
    <property type="molecule type" value="Genomic_DNA"/>
</dbReference>
<dbReference type="Pfam" id="PF02633">
    <property type="entry name" value="Creatininase"/>
    <property type="match status" value="1"/>
</dbReference>
<evidence type="ECO:0000313" key="7">
    <source>
        <dbReference type="Proteomes" id="UP001205906"/>
    </source>
</evidence>
<comment type="cofactor">
    <cofactor evidence="1">
        <name>Zn(2+)</name>
        <dbReference type="ChEBI" id="CHEBI:29105"/>
    </cofactor>
</comment>
<dbReference type="SUPFAM" id="SSF102215">
    <property type="entry name" value="Creatininase"/>
    <property type="match status" value="1"/>
</dbReference>
<dbReference type="Proteomes" id="UP001205906">
    <property type="component" value="Unassembled WGS sequence"/>
</dbReference>
<dbReference type="Gene3D" id="3.40.50.10310">
    <property type="entry name" value="Creatininase"/>
    <property type="match status" value="1"/>
</dbReference>
<keyword evidence="4" id="KW-0862">Zinc</keyword>
<accession>A0ABT1C6E2</accession>
<reference evidence="6 7" key="1">
    <citation type="submission" date="2022-06" db="EMBL/GenBank/DDBJ databases">
        <title>Mesorhizobium sp. strain RP14 Genome sequencing and assembly.</title>
        <authorList>
            <person name="Kim I."/>
        </authorList>
    </citation>
    <scope>NUCLEOTIDE SEQUENCE [LARGE SCALE GENOMIC DNA]</scope>
    <source>
        <strain evidence="7">RP14(2022)</strain>
    </source>
</reference>
<evidence type="ECO:0000256" key="2">
    <source>
        <dbReference type="ARBA" id="ARBA00022723"/>
    </source>
</evidence>
<evidence type="ECO:0000313" key="6">
    <source>
        <dbReference type="EMBL" id="MCO6050063.1"/>
    </source>
</evidence>
<dbReference type="PANTHER" id="PTHR35005:SF1">
    <property type="entry name" value="2-AMINO-5-FORMYLAMINO-6-RIBOSYLAMINOPYRIMIDIN-4(3H)-ONE 5'-MONOPHOSPHATE DEFORMYLASE"/>
    <property type="match status" value="1"/>
</dbReference>
<comment type="similarity">
    <text evidence="5">Belongs to the creatininase superfamily.</text>
</comment>
<dbReference type="InterPro" id="IPR003785">
    <property type="entry name" value="Creatininase/forma_Hydrolase"/>
</dbReference>
<evidence type="ECO:0000256" key="3">
    <source>
        <dbReference type="ARBA" id="ARBA00022801"/>
    </source>
</evidence>
<keyword evidence="7" id="KW-1185">Reference proteome</keyword>
<keyword evidence="2" id="KW-0479">Metal-binding</keyword>
<evidence type="ECO:0000256" key="4">
    <source>
        <dbReference type="ARBA" id="ARBA00022833"/>
    </source>
</evidence>
<dbReference type="InterPro" id="IPR024087">
    <property type="entry name" value="Creatininase-like_sf"/>
</dbReference>
<dbReference type="PANTHER" id="PTHR35005">
    <property type="entry name" value="3-DEHYDRO-SCYLLO-INOSOSE HYDROLASE"/>
    <property type="match status" value="1"/>
</dbReference>
<evidence type="ECO:0000256" key="5">
    <source>
        <dbReference type="ARBA" id="ARBA00024029"/>
    </source>
</evidence>
<sequence>MQNPSPPNRPSPQKLWWGEFTTADFKTIDPEQVIALVPLAAIEQHGPHLPLSTDTVIMQGMIGTLAGLLPGDIDLRILPVQAVGKSNEHIRFPGTLTLSATTLIEAWTELGASVARTGIRKIVFLTSHGGNEEVMAIVSRELRERFDMLAVKSSWGRFGRPDGLFSENETRTGIHGGDYETSLMLHFRPDLVDMSQARNFTSQVTQAEQDFALLRQTGPHAFAWLASDLHAEGVVGEAHLATAEKGKLAAEHQTQGFVALLQDIRKLRLADYLSGNGPNR</sequence>
<keyword evidence="3" id="KW-0378">Hydrolase</keyword>
<name>A0ABT1C6E2_9HYPH</name>
<dbReference type="RefSeq" id="WP_252818348.1">
    <property type="nucleotide sequence ID" value="NZ_JAMXQS010000004.1"/>
</dbReference>
<organism evidence="6 7">
    <name type="scientific">Mesorhizobium liriopis</name>
    <dbReference type="NCBI Taxonomy" id="2953882"/>
    <lineage>
        <taxon>Bacteria</taxon>
        <taxon>Pseudomonadati</taxon>
        <taxon>Pseudomonadota</taxon>
        <taxon>Alphaproteobacteria</taxon>
        <taxon>Hyphomicrobiales</taxon>
        <taxon>Phyllobacteriaceae</taxon>
        <taxon>Mesorhizobium</taxon>
    </lineage>
</organism>
<comment type="caution">
    <text evidence="6">The sequence shown here is derived from an EMBL/GenBank/DDBJ whole genome shotgun (WGS) entry which is preliminary data.</text>
</comment>
<evidence type="ECO:0000256" key="1">
    <source>
        <dbReference type="ARBA" id="ARBA00001947"/>
    </source>
</evidence>
<protein>
    <submittedName>
        <fullName evidence="6">Creatininase family protein</fullName>
    </submittedName>
</protein>
<gene>
    <name evidence="6" type="ORF">NGM99_09695</name>
</gene>
<proteinExistence type="inferred from homology"/>